<evidence type="ECO:0000313" key="1">
    <source>
        <dbReference type="EMBL" id="MBB6521429.1"/>
    </source>
</evidence>
<dbReference type="RefSeq" id="WP_166848507.1">
    <property type="nucleotide sequence ID" value="NZ_JAAONY010000001.1"/>
</dbReference>
<gene>
    <name evidence="1" type="ORF">HNR48_001707</name>
</gene>
<keyword evidence="2" id="KW-1185">Reference proteome</keyword>
<dbReference type="InterPro" id="IPR016181">
    <property type="entry name" value="Acyl_CoA_acyltransferase"/>
</dbReference>
<dbReference type="EMBL" id="JACHHT010000001">
    <property type="protein sequence ID" value="MBB6521429.1"/>
    <property type="molecule type" value="Genomic_DNA"/>
</dbReference>
<dbReference type="GO" id="GO:0016740">
    <property type="term" value="F:transferase activity"/>
    <property type="evidence" value="ECO:0007669"/>
    <property type="project" value="UniProtKB-KW"/>
</dbReference>
<dbReference type="Gene3D" id="3.40.630.30">
    <property type="match status" value="1"/>
</dbReference>
<sequence length="324" mass="36942">MHSPLLHYPLKDISNDNLRRLSDAVLQSYCFEGLANFDKEAALENERTDLWSLTDDDNPESLQGVRERRGLGADVQDEELMARVFELENGGLLLANVCRNDADETLIEVFSTEVHDKTFFDNWAGYLKQFFYWANARYFVCWPRVGSEGARQLSEIEGSYMADGFWAGAMKNIPLVQNHALEFRPFSMAEDWEWYEREYQAFLEQNPKFKYIVPISDEEELEEACEEGLCDIALYKGEKLGMVMAESSAELGFDGVMISDIFIASAFRGKGFASSLQRGFLASRNEQFAFVCGYIDARNPASFSNARNQGRALLRQECYIPING</sequence>
<keyword evidence="1" id="KW-0808">Transferase</keyword>
<dbReference type="Proteomes" id="UP000528457">
    <property type="component" value="Unassembled WGS sequence"/>
</dbReference>
<protein>
    <submittedName>
        <fullName evidence="1">Putative GNAT family acetyltransferase</fullName>
    </submittedName>
</protein>
<evidence type="ECO:0000313" key="2">
    <source>
        <dbReference type="Proteomes" id="UP000528457"/>
    </source>
</evidence>
<proteinExistence type="predicted"/>
<dbReference type="SUPFAM" id="SSF55729">
    <property type="entry name" value="Acyl-CoA N-acyltransferases (Nat)"/>
    <property type="match status" value="1"/>
</dbReference>
<organism evidence="1 2">
    <name type="scientific">Pseudoteredinibacter isoporae</name>
    <dbReference type="NCBI Taxonomy" id="570281"/>
    <lineage>
        <taxon>Bacteria</taxon>
        <taxon>Pseudomonadati</taxon>
        <taxon>Pseudomonadota</taxon>
        <taxon>Gammaproteobacteria</taxon>
        <taxon>Cellvibrionales</taxon>
        <taxon>Cellvibrionaceae</taxon>
        <taxon>Pseudoteredinibacter</taxon>
    </lineage>
</organism>
<dbReference type="InParanoid" id="A0A7X0JT84"/>
<name>A0A7X0JT84_9GAMM</name>
<reference evidence="1 2" key="1">
    <citation type="submission" date="2020-08" db="EMBL/GenBank/DDBJ databases">
        <title>Genomic Encyclopedia of Type Strains, Phase IV (KMG-IV): sequencing the most valuable type-strain genomes for metagenomic binning, comparative biology and taxonomic classification.</title>
        <authorList>
            <person name="Goeker M."/>
        </authorList>
    </citation>
    <scope>NUCLEOTIDE SEQUENCE [LARGE SCALE GENOMIC DNA]</scope>
    <source>
        <strain evidence="1 2">DSM 22368</strain>
    </source>
</reference>
<dbReference type="AlphaFoldDB" id="A0A7X0JT84"/>
<comment type="caution">
    <text evidence="1">The sequence shown here is derived from an EMBL/GenBank/DDBJ whole genome shotgun (WGS) entry which is preliminary data.</text>
</comment>
<accession>A0A7X0JT84</accession>